<accession>A0ABU5GTV3</accession>
<feature type="domain" description="Flagellin C-terminal" evidence="6">
    <location>
        <begin position="557"/>
        <end position="642"/>
    </location>
</feature>
<keyword evidence="7" id="KW-0282">Flagellum</keyword>
<feature type="domain" description="Flagellin N-terminal" evidence="5">
    <location>
        <begin position="4"/>
        <end position="140"/>
    </location>
</feature>
<evidence type="ECO:0000256" key="3">
    <source>
        <dbReference type="ARBA" id="ARBA00023143"/>
    </source>
</evidence>
<keyword evidence="2 4" id="KW-0964">Secreted</keyword>
<comment type="similarity">
    <text evidence="1 4">Belongs to the bacterial flagellin family.</text>
</comment>
<comment type="subcellular location">
    <subcellularLocation>
        <location evidence="4">Secreted</location>
    </subcellularLocation>
    <subcellularLocation>
        <location evidence="4">Bacterial flagellum</location>
    </subcellularLocation>
</comment>
<keyword evidence="3 4" id="KW-0975">Bacterial flagellum</keyword>
<dbReference type="PANTHER" id="PTHR42792:SF2">
    <property type="entry name" value="FLAGELLIN"/>
    <property type="match status" value="1"/>
</dbReference>
<evidence type="ECO:0000259" key="5">
    <source>
        <dbReference type="Pfam" id="PF00669"/>
    </source>
</evidence>
<dbReference type="InterPro" id="IPR001492">
    <property type="entry name" value="Flagellin"/>
</dbReference>
<sequence>MSIINTNLAAQQGLNHLSRSKNQLTSAMERLSSGLRVNSARDDAAGQAISNRMSSQITGRAMAQRNANDGISLAQTAQGVLNSINDKLQRIRELAVQGLNGTLSTQDGDAVQAEINYNLQEIDRLASTAHYNGLPLLNGQAGQLQLQVGANDGEQIGIDLAPPGFSVKALGLEGLNVPGLTGDIIERNSLQGVAQDIPLYDANTTLTFATGSQQPLYYKASYGYYANDGAGGFAQVNVSASHDTASDSNAVTVSNPRPLFNNQLQTQSVALPPLAHGERLVSAHGTLYLEQQQNDGSVAYYATDIALQYQSGSTASASLSNTSATPTTLAPADLSALTEVPATDFTNLSTIDFQGIDSNTFSALSLVQQTTNGQWMIRGESADGTAYFNADLSLTLGADGQPQSAVATAQHNTPHILLGTASDVRNKVSGHSQITIDPRNVTVDYTDSKGNSYQNVLQQHADGNYYFLLPGQSSSTGGYKTATLVDLDGSNEVLLRTLNGNSEVIVYHPSNVSTGSNFNITALTDADGFDDNGVAHTRLQIKENGEAFRLRTPRNPLAAIDRALSMVDSKRSYLGATENRLASTIDNNRNAEINLSAARSRIMDADYAVEVANMTRAQILQQAGTSVLAQANQMPQNVLSLLE</sequence>
<dbReference type="InterPro" id="IPR046358">
    <property type="entry name" value="Flagellin_C"/>
</dbReference>
<keyword evidence="7" id="KW-0966">Cell projection</keyword>
<evidence type="ECO:0000256" key="4">
    <source>
        <dbReference type="RuleBase" id="RU362073"/>
    </source>
</evidence>
<comment type="function">
    <text evidence="4">Flagellin is the subunit protein which polymerizes to form the filaments of bacterial flagella.</text>
</comment>
<dbReference type="Pfam" id="PF00700">
    <property type="entry name" value="Flagellin_C"/>
    <property type="match status" value="1"/>
</dbReference>
<evidence type="ECO:0000259" key="6">
    <source>
        <dbReference type="Pfam" id="PF00700"/>
    </source>
</evidence>
<name>A0ABU5GTV3_9GAMM</name>
<protein>
    <recommendedName>
        <fullName evidence="4">Flagellin</fullName>
    </recommendedName>
</protein>
<organism evidence="7 8">
    <name type="scientific">Denitrificimonas halotolerans</name>
    <dbReference type="NCBI Taxonomy" id="3098930"/>
    <lineage>
        <taxon>Bacteria</taxon>
        <taxon>Pseudomonadati</taxon>
        <taxon>Pseudomonadota</taxon>
        <taxon>Gammaproteobacteria</taxon>
        <taxon>Pseudomonadales</taxon>
        <taxon>Pseudomonadaceae</taxon>
        <taxon>Denitrificimonas</taxon>
    </lineage>
</organism>
<keyword evidence="7" id="KW-0969">Cilium</keyword>
<dbReference type="Gene3D" id="1.20.1330.10">
    <property type="entry name" value="f41 fragment of flagellin, N-terminal domain"/>
    <property type="match status" value="2"/>
</dbReference>
<dbReference type="Proteomes" id="UP001294570">
    <property type="component" value="Unassembled WGS sequence"/>
</dbReference>
<evidence type="ECO:0000256" key="2">
    <source>
        <dbReference type="ARBA" id="ARBA00022525"/>
    </source>
</evidence>
<evidence type="ECO:0000313" key="8">
    <source>
        <dbReference type="Proteomes" id="UP001294570"/>
    </source>
</evidence>
<dbReference type="Pfam" id="PF00669">
    <property type="entry name" value="Flagellin_N"/>
    <property type="match status" value="1"/>
</dbReference>
<gene>
    <name evidence="7" type="ORF">TOI97_08885</name>
</gene>
<dbReference type="PANTHER" id="PTHR42792">
    <property type="entry name" value="FLAGELLIN"/>
    <property type="match status" value="1"/>
</dbReference>
<dbReference type="InterPro" id="IPR001029">
    <property type="entry name" value="Flagellin_N"/>
</dbReference>
<evidence type="ECO:0000256" key="1">
    <source>
        <dbReference type="ARBA" id="ARBA00005709"/>
    </source>
</evidence>
<reference evidence="7 8" key="1">
    <citation type="submission" date="2023-12" db="EMBL/GenBank/DDBJ databases">
        <title>Denitrificimonas halotolerans sp. nov.,a novel species isolated from landfill leachate.</title>
        <authorList>
            <person name="Wang S."/>
        </authorList>
    </citation>
    <scope>NUCLEOTIDE SEQUENCE [LARGE SCALE GENOMIC DNA]</scope>
    <source>
        <strain evidence="7 8">JX-1</strain>
    </source>
</reference>
<proteinExistence type="inferred from homology"/>
<keyword evidence="8" id="KW-1185">Reference proteome</keyword>
<comment type="caution">
    <text evidence="7">The sequence shown here is derived from an EMBL/GenBank/DDBJ whole genome shotgun (WGS) entry which is preliminary data.</text>
</comment>
<evidence type="ECO:0000313" key="7">
    <source>
        <dbReference type="EMBL" id="MDY7219676.1"/>
    </source>
</evidence>
<dbReference type="SUPFAM" id="SSF64518">
    <property type="entry name" value="Phase 1 flagellin"/>
    <property type="match status" value="1"/>
</dbReference>
<dbReference type="RefSeq" id="WP_321553766.1">
    <property type="nucleotide sequence ID" value="NZ_JAXIVU010000011.1"/>
</dbReference>
<dbReference type="Gene3D" id="3.30.70.2120">
    <property type="match status" value="1"/>
</dbReference>
<dbReference type="EMBL" id="JAXIVU010000011">
    <property type="protein sequence ID" value="MDY7219676.1"/>
    <property type="molecule type" value="Genomic_DNA"/>
</dbReference>
<dbReference type="PRINTS" id="PR00207">
    <property type="entry name" value="FLAGELLIN"/>
</dbReference>